<dbReference type="OrthoDB" id="5424209at2759"/>
<name>A0A5N7DT57_9EURO</name>
<dbReference type="Proteomes" id="UP000325579">
    <property type="component" value="Unassembled WGS sequence"/>
</dbReference>
<proteinExistence type="predicted"/>
<evidence type="ECO:0000313" key="2">
    <source>
        <dbReference type="EMBL" id="KAE8409219.1"/>
    </source>
</evidence>
<evidence type="ECO:0000313" key="3">
    <source>
        <dbReference type="Proteomes" id="UP000325579"/>
    </source>
</evidence>
<feature type="region of interest" description="Disordered" evidence="1">
    <location>
        <begin position="324"/>
        <end position="343"/>
    </location>
</feature>
<dbReference type="EMBL" id="ML736740">
    <property type="protein sequence ID" value="KAE8409219.1"/>
    <property type="molecule type" value="Genomic_DNA"/>
</dbReference>
<dbReference type="GeneID" id="43670675"/>
<reference evidence="2 3" key="1">
    <citation type="submission" date="2019-04" db="EMBL/GenBank/DDBJ databases">
        <authorList>
            <consortium name="DOE Joint Genome Institute"/>
            <person name="Mondo S."/>
            <person name="Kjaerbolling I."/>
            <person name="Vesth T."/>
            <person name="Frisvad J.C."/>
            <person name="Nybo J.L."/>
            <person name="Theobald S."/>
            <person name="Kildgaard S."/>
            <person name="Isbrandt T."/>
            <person name="Kuo A."/>
            <person name="Sato A."/>
            <person name="Lyhne E.K."/>
            <person name="Kogle M.E."/>
            <person name="Wiebenga A."/>
            <person name="Kun R.S."/>
            <person name="Lubbers R.J."/>
            <person name="Makela M.R."/>
            <person name="Barry K."/>
            <person name="Chovatia M."/>
            <person name="Clum A."/>
            <person name="Daum C."/>
            <person name="Haridas S."/>
            <person name="He G."/>
            <person name="LaButti K."/>
            <person name="Lipzen A."/>
            <person name="Riley R."/>
            <person name="Salamov A."/>
            <person name="Simmons B.A."/>
            <person name="Magnuson J.K."/>
            <person name="Henrissat B."/>
            <person name="Mortensen U.H."/>
            <person name="Larsen T.O."/>
            <person name="Devries R.P."/>
            <person name="Grigoriev I.V."/>
            <person name="Machida M."/>
            <person name="Baker S.E."/>
            <person name="Andersen M.R."/>
            <person name="Cantor M.N."/>
            <person name="Hua S.X."/>
        </authorList>
    </citation>
    <scope>NUCLEOTIDE SEQUENCE [LARGE SCALE GENOMIC DNA]</scope>
    <source>
        <strain evidence="2 3">CBS 119388</strain>
    </source>
</reference>
<dbReference type="AlphaFoldDB" id="A0A5N7DT57"/>
<sequence>MTEVNHIAPLAAVGNTEDIQEPGTGQNFVRIHTHSSPHQITPVPSTMSGAFQDSTTARYFRAGGPNLCEAPYNYRSLPNEHIPHGDVKRILYNRNIRFLTTSFVECTPSYDDIAEPTQALQVLAHRPENDTRENWQHAAREIQALLRNHDLDNITVDIIDWCLAQGPPIYPCKSSDAIFPKWDAVRNRILQVVDVSGFQLLGCYRIGYDCDAENSTPSVLVTVDPKHKRDWSIVEQDIRDILNGFDLHMVDVRIFKDRDIFCASRSSAGGQSICPIPPPVEDECPMAVTIGSDLGAHNSERYGTFGLRIFEKKDEALNHMEAMAEDPNNSTPDATEPPSQGKVDCPSLSTVQYFIDYYTDRIDQTRNMETFRALEEMEAEANLHGDLAKKWECLRERLSRLENHLAELEAYKRANSYEFGEVWADSGDDTRSTTTIMDWALLKPHPSRAFPFNEFRSFKALGRYQPIGSTGYIQAGIELSNEQQLAKYGFQTGVTRGKYNELAATVFTVAKTGAIRTTEEHSILYQPNITSFEPGDSGSLVYDTSGCIAGLAFGAQMSGQIVVFTHIDSLIADIKGQTGAEQVIFYGQEQPTEAYHEDPN</sequence>
<accession>A0A5N7DT57</accession>
<keyword evidence="3" id="KW-1185">Reference proteome</keyword>
<protein>
    <submittedName>
        <fullName evidence="2">Uncharacterized protein</fullName>
    </submittedName>
</protein>
<organism evidence="2 3">
    <name type="scientific">Aspergillus pseudonomiae</name>
    <dbReference type="NCBI Taxonomy" id="1506151"/>
    <lineage>
        <taxon>Eukaryota</taxon>
        <taxon>Fungi</taxon>
        <taxon>Dikarya</taxon>
        <taxon>Ascomycota</taxon>
        <taxon>Pezizomycotina</taxon>
        <taxon>Eurotiomycetes</taxon>
        <taxon>Eurotiomycetidae</taxon>
        <taxon>Eurotiales</taxon>
        <taxon>Aspergillaceae</taxon>
        <taxon>Aspergillus</taxon>
        <taxon>Aspergillus subgen. Circumdati</taxon>
    </lineage>
</organism>
<dbReference type="RefSeq" id="XP_031946538.1">
    <property type="nucleotide sequence ID" value="XM_032085984.1"/>
</dbReference>
<evidence type="ECO:0000256" key="1">
    <source>
        <dbReference type="SAM" id="MobiDB-lite"/>
    </source>
</evidence>
<gene>
    <name evidence="2" type="ORF">BDV37DRAFT_278187</name>
</gene>